<accession>A0A8S5LKP4</accession>
<sequence length="94" mass="11119">MEFLELVKDYEDKHGSFSNADFDDADYIEFRVKMIMLENKFDKLDAFDELVAQVANPSANKNRRKKPNAKEKQVRRELQNVLYAGGKEWLVFRD</sequence>
<evidence type="ECO:0000313" key="1">
    <source>
        <dbReference type="EMBL" id="DAD70534.1"/>
    </source>
</evidence>
<reference evidence="1" key="1">
    <citation type="journal article" date="2021" name="Proc. Natl. Acad. Sci. U.S.A.">
        <title>A Catalog of Tens of Thousands of Viruses from Human Metagenomes Reveals Hidden Associations with Chronic Diseases.</title>
        <authorList>
            <person name="Tisza M.J."/>
            <person name="Buck C.B."/>
        </authorList>
    </citation>
    <scope>NUCLEOTIDE SEQUENCE</scope>
    <source>
        <strain evidence="1">CtcPV5</strain>
    </source>
</reference>
<dbReference type="EMBL" id="BK015867">
    <property type="protein sequence ID" value="DAD70534.1"/>
    <property type="molecule type" value="Genomic_DNA"/>
</dbReference>
<protein>
    <submittedName>
        <fullName evidence="1">Uncharacterized protein</fullName>
    </submittedName>
</protein>
<name>A0A8S5LKP4_9CAUD</name>
<organism evidence="1">
    <name type="scientific">Siphoviridae sp. ctcPV5</name>
    <dbReference type="NCBI Taxonomy" id="2827582"/>
    <lineage>
        <taxon>Viruses</taxon>
        <taxon>Duplodnaviria</taxon>
        <taxon>Heunggongvirae</taxon>
        <taxon>Uroviricota</taxon>
        <taxon>Caudoviricetes</taxon>
    </lineage>
</organism>
<proteinExistence type="predicted"/>